<evidence type="ECO:0000256" key="1">
    <source>
        <dbReference type="SAM" id="MobiDB-lite"/>
    </source>
</evidence>
<gene>
    <name evidence="2" type="ORF">BURPS1710A_A0234</name>
</gene>
<protein>
    <submittedName>
        <fullName evidence="2">Uncharacterized protein</fullName>
    </submittedName>
</protein>
<dbReference type="AlphaFoldDB" id="A0A0E1W3Q9"/>
<name>A0A0E1W3Q9_BURPE</name>
<feature type="compositionally biased region" description="Basic and acidic residues" evidence="1">
    <location>
        <begin position="1"/>
        <end position="22"/>
    </location>
</feature>
<dbReference type="RefSeq" id="WP_004528071.1">
    <property type="nucleotide sequence ID" value="NZ_CM000833.1"/>
</dbReference>
<sequence length="72" mass="7898">MKRPRDTNDLDRSNHADTETRFISKTMKGEANPANPKNNGIPAPPDESEYEHSANHPGGFLISLSINAPGIR</sequence>
<proteinExistence type="predicted"/>
<dbReference type="HOGENOM" id="CLU_2714621_0_0_4"/>
<feature type="region of interest" description="Disordered" evidence="1">
    <location>
        <begin position="1"/>
        <end position="72"/>
    </location>
</feature>
<reference evidence="3" key="1">
    <citation type="submission" date="2007-08" db="EMBL/GenBank/DDBJ databases">
        <title>Annotation of Burkholderia pseudomallei 1710a.</title>
        <authorList>
            <person name="Harkins D.M."/>
            <person name="DeShazer D."/>
            <person name="Woods D.E."/>
            <person name="Brinkac L.M."/>
            <person name="Brown K.A."/>
            <person name="Hung G.C."/>
            <person name="Tuanyok A."/>
            <person name="Zhang B."/>
            <person name="Nierman W.C."/>
        </authorList>
    </citation>
    <scope>NUCLEOTIDE SEQUENCE [LARGE SCALE GENOMIC DNA]</scope>
    <source>
        <strain evidence="3">1710a</strain>
    </source>
</reference>
<dbReference type="GeneID" id="93062939"/>
<reference evidence="2 3" key="2">
    <citation type="submission" date="2009-05" db="EMBL/GenBank/DDBJ databases">
        <authorList>
            <person name="Harkins D.M."/>
            <person name="DeShazer D."/>
            <person name="Woods D.E."/>
            <person name="Brinkac L.M."/>
            <person name="Brown K.A."/>
            <person name="Hung G.C."/>
            <person name="Tuanyok A."/>
            <person name="Zhang B."/>
            <person name="Nierman W.C."/>
        </authorList>
    </citation>
    <scope>NUCLEOTIDE SEQUENCE [LARGE SCALE GENOMIC DNA]</scope>
    <source>
        <strain evidence="2 3">1710a</strain>
    </source>
</reference>
<accession>A0A0E1W3Q9</accession>
<organism evidence="2 3">
    <name type="scientific">Burkholderia pseudomallei 1710a</name>
    <dbReference type="NCBI Taxonomy" id="320371"/>
    <lineage>
        <taxon>Bacteria</taxon>
        <taxon>Pseudomonadati</taxon>
        <taxon>Pseudomonadota</taxon>
        <taxon>Betaproteobacteria</taxon>
        <taxon>Burkholderiales</taxon>
        <taxon>Burkholderiaceae</taxon>
        <taxon>Burkholderia</taxon>
        <taxon>pseudomallei group</taxon>
    </lineage>
</organism>
<evidence type="ECO:0000313" key="2">
    <source>
        <dbReference type="EMBL" id="EET04317.1"/>
    </source>
</evidence>
<dbReference type="Proteomes" id="UP000001812">
    <property type="component" value="Chromosome II"/>
</dbReference>
<evidence type="ECO:0000313" key="3">
    <source>
        <dbReference type="Proteomes" id="UP000001812"/>
    </source>
</evidence>
<dbReference type="EMBL" id="CM000833">
    <property type="protein sequence ID" value="EET04317.1"/>
    <property type="molecule type" value="Genomic_DNA"/>
</dbReference>